<organism evidence="1 2">
    <name type="scientific">Methanospirillum stamsii</name>
    <dbReference type="NCBI Taxonomy" id="1277351"/>
    <lineage>
        <taxon>Archaea</taxon>
        <taxon>Methanobacteriati</taxon>
        <taxon>Methanobacteriota</taxon>
        <taxon>Stenosarchaea group</taxon>
        <taxon>Methanomicrobia</taxon>
        <taxon>Methanomicrobiales</taxon>
        <taxon>Methanospirillaceae</taxon>
        <taxon>Methanospirillum</taxon>
    </lineage>
</organism>
<name>A0A2V2NKI6_9EURY</name>
<proteinExistence type="predicted"/>
<protein>
    <recommendedName>
        <fullName evidence="3">Alpha/beta hydrolase</fullName>
    </recommendedName>
</protein>
<keyword evidence="2" id="KW-1185">Reference proteome</keyword>
<dbReference type="InterPro" id="IPR029058">
    <property type="entry name" value="AB_hydrolase_fold"/>
</dbReference>
<dbReference type="Gene3D" id="3.40.50.1820">
    <property type="entry name" value="alpha/beta hydrolase"/>
    <property type="match status" value="1"/>
</dbReference>
<evidence type="ECO:0000313" key="2">
    <source>
        <dbReference type="Proteomes" id="UP000245934"/>
    </source>
</evidence>
<dbReference type="Proteomes" id="UP000245934">
    <property type="component" value="Unassembled WGS sequence"/>
</dbReference>
<comment type="caution">
    <text evidence="1">The sequence shown here is derived from an EMBL/GenBank/DDBJ whole genome shotgun (WGS) entry which is preliminary data.</text>
</comment>
<gene>
    <name evidence="1" type="ORF">DLD82_01965</name>
</gene>
<sequence>MNSRLTSNRCSLQWKLSHPGNDASSALVIILPDWVYGLLPFCGPGLRKDTWMRELSFQKEVCSFFHSRGIETLSLEPVPPDAIPTDEEMILASYIPDVYISIKQICKESGSLIRRSILFGHGFGSRMLCELAMYGLKPAGYIIAGGVYSDIDAILTQKYLPIKNYGFRLTDENISPYLDPDTNIIMNNLGKIFRASRKGKGKIRLKESGYLVDLHLPRELFSEEKSLPSLYSALVDPCLILHGSGDLDVPVSNAFFLETKLRQKITSVSRIVMLDKDHWFREMPDESEERVRQRLTGGCIHNPVDHRFLKHCLVFIEDLLKIRPSKKKLA</sequence>
<accession>A0A2V2NKI6</accession>
<dbReference type="OrthoDB" id="117031at2157"/>
<dbReference type="RefSeq" id="WP_109939431.1">
    <property type="nucleotide sequence ID" value="NZ_CP176366.1"/>
</dbReference>
<evidence type="ECO:0000313" key="1">
    <source>
        <dbReference type="EMBL" id="PWR75853.1"/>
    </source>
</evidence>
<evidence type="ECO:0008006" key="3">
    <source>
        <dbReference type="Google" id="ProtNLM"/>
    </source>
</evidence>
<dbReference type="EMBL" id="QGMZ01000006">
    <property type="protein sequence ID" value="PWR75853.1"/>
    <property type="molecule type" value="Genomic_DNA"/>
</dbReference>
<dbReference type="GeneID" id="97611469"/>
<reference evidence="1 2" key="1">
    <citation type="submission" date="2018-05" db="EMBL/GenBank/DDBJ databases">
        <title>Draft genome of Methanospirillum stamsii Pt1.</title>
        <authorList>
            <person name="Dueholm M.S."/>
            <person name="Nielsen P.H."/>
            <person name="Bakmann L.F."/>
            <person name="Otzen D.E."/>
        </authorList>
    </citation>
    <scope>NUCLEOTIDE SEQUENCE [LARGE SCALE GENOMIC DNA]</scope>
    <source>
        <strain evidence="1 2">Pt1</strain>
    </source>
</reference>
<dbReference type="SUPFAM" id="SSF53474">
    <property type="entry name" value="alpha/beta-Hydrolases"/>
    <property type="match status" value="1"/>
</dbReference>
<dbReference type="AlphaFoldDB" id="A0A2V2NKI6"/>